<organism evidence="1 2">
    <name type="scientific">Pasteurella atlantica</name>
    <dbReference type="NCBI Taxonomy" id="2827233"/>
    <lineage>
        <taxon>Bacteria</taxon>
        <taxon>Pseudomonadati</taxon>
        <taxon>Pseudomonadota</taxon>
        <taxon>Gammaproteobacteria</taxon>
        <taxon>Pasteurellales</taxon>
        <taxon>Pasteurellaceae</taxon>
        <taxon>Pasteurella</taxon>
    </lineage>
</organism>
<name>A0AAW8CGQ9_9PAST</name>
<proteinExistence type="predicted"/>
<dbReference type="EMBL" id="JASAYJ010000018">
    <property type="protein sequence ID" value="MDP8187755.1"/>
    <property type="molecule type" value="Genomic_DNA"/>
</dbReference>
<evidence type="ECO:0000313" key="1">
    <source>
        <dbReference type="EMBL" id="MDP8187755.1"/>
    </source>
</evidence>
<dbReference type="InterPro" id="IPR047727">
    <property type="entry name" value="Sce7725-like"/>
</dbReference>
<dbReference type="AlphaFoldDB" id="A0AAW8CGQ9"/>
<sequence>MYQPYVRGKQFELIGIRELIENVLAPNKEKVSPIIEPVKDSSTLKTTLSMLVQHDVNFTIIINPQVGTFTDIEKIFDSIQNSIENSKNYQIGIIFHNKIDHLNIIKFLKKYKSIVPALTIIHNTVFNDIENIINTYQENFKIKYNVINLSYTTKRYHRNFHGETRVELDDYFDAKSRNADYLQIDESSFSEEHLYYKEDGFTGFGDYLCIGEEYSETGFLPYAVAIHLSYAEKETNRIKIKHFVSNSNDDQSDIGGKFSEALDKLIAWCDEEKYDSISVPIFREYHKSGHFPGLGTLKKLSLMNHIDLVLRLI</sequence>
<reference evidence="1" key="1">
    <citation type="journal article" date="2023" name="Front. Microbiol.">
        <title>Phylogeography and host specificity of Pasteurellaceae pathogenic to sea-farmed fish in the north-east Atlantic.</title>
        <authorList>
            <person name="Gulla S."/>
            <person name="Colquhoun D.J."/>
            <person name="Olsen A.B."/>
            <person name="Spilsberg B."/>
            <person name="Lagesen K."/>
            <person name="Aakesson C.P."/>
            <person name="Strom S."/>
            <person name="Manji F."/>
            <person name="Birkbeck T.H."/>
            <person name="Nilsen H.K."/>
        </authorList>
    </citation>
    <scope>NUCLEOTIDE SEQUENCE</scope>
    <source>
        <strain evidence="1">VIB1234</strain>
    </source>
</reference>
<evidence type="ECO:0000313" key="2">
    <source>
        <dbReference type="Proteomes" id="UP001230466"/>
    </source>
</evidence>
<accession>A0AAW8CGQ9</accession>
<protein>
    <submittedName>
        <fullName evidence="1">Sce7725 family protein</fullName>
    </submittedName>
</protein>
<dbReference type="NCBIfam" id="NF033831">
    <property type="entry name" value="sce7725_fam"/>
    <property type="match status" value="1"/>
</dbReference>
<dbReference type="RefSeq" id="WP_211598720.1">
    <property type="nucleotide sequence ID" value="NZ_JAGRQI010000017.1"/>
</dbReference>
<dbReference type="Proteomes" id="UP001230466">
    <property type="component" value="Unassembled WGS sequence"/>
</dbReference>
<comment type="caution">
    <text evidence="1">The sequence shown here is derived from an EMBL/GenBank/DDBJ whole genome shotgun (WGS) entry which is preliminary data.</text>
</comment>
<gene>
    <name evidence="1" type="ORF">QJU78_08250</name>
</gene>